<protein>
    <recommendedName>
        <fullName evidence="2">Metallo-beta-lactamase domain-containing protein</fullName>
    </recommendedName>
</protein>
<dbReference type="InterPro" id="IPR001279">
    <property type="entry name" value="Metallo-B-lactamas"/>
</dbReference>
<dbReference type="Gene3D" id="3.60.15.10">
    <property type="entry name" value="Ribonuclease Z/Hydroxyacylglutathione hydrolase-like"/>
    <property type="match status" value="1"/>
</dbReference>
<name>A0AA36NFD6_9DINO</name>
<dbReference type="InterPro" id="IPR044528">
    <property type="entry name" value="POD-like_MBL-fold"/>
</dbReference>
<dbReference type="PANTHER" id="PTHR43084">
    <property type="entry name" value="PERSULFIDE DIOXYGENASE ETHE1"/>
    <property type="match status" value="1"/>
</dbReference>
<evidence type="ECO:0000313" key="3">
    <source>
        <dbReference type="EMBL" id="CAJ1400088.1"/>
    </source>
</evidence>
<dbReference type="AlphaFoldDB" id="A0AA36NFD6"/>
<proteinExistence type="predicted"/>
<dbReference type="SMART" id="SM00849">
    <property type="entry name" value="Lactamase_B"/>
    <property type="match status" value="1"/>
</dbReference>
<dbReference type="GO" id="GO:0006749">
    <property type="term" value="P:glutathione metabolic process"/>
    <property type="evidence" value="ECO:0007669"/>
    <property type="project" value="InterPro"/>
</dbReference>
<reference evidence="3" key="1">
    <citation type="submission" date="2023-08" db="EMBL/GenBank/DDBJ databases">
        <authorList>
            <person name="Chen Y."/>
            <person name="Shah S."/>
            <person name="Dougan E. K."/>
            <person name="Thang M."/>
            <person name="Chan C."/>
        </authorList>
    </citation>
    <scope>NUCLEOTIDE SEQUENCE</scope>
</reference>
<dbReference type="GO" id="GO:0005739">
    <property type="term" value="C:mitochondrion"/>
    <property type="evidence" value="ECO:0007669"/>
    <property type="project" value="TreeGrafter"/>
</dbReference>
<evidence type="ECO:0000313" key="4">
    <source>
        <dbReference type="Proteomes" id="UP001178507"/>
    </source>
</evidence>
<gene>
    <name evidence="3" type="ORF">EVOR1521_LOCUS23509</name>
</gene>
<dbReference type="PANTHER" id="PTHR43084:SF1">
    <property type="entry name" value="PERSULFIDE DIOXYGENASE ETHE1, MITOCHONDRIAL"/>
    <property type="match status" value="1"/>
</dbReference>
<dbReference type="Proteomes" id="UP001178507">
    <property type="component" value="Unassembled WGS sequence"/>
</dbReference>
<dbReference type="GO" id="GO:0050313">
    <property type="term" value="F:sulfur dioxygenase activity"/>
    <property type="evidence" value="ECO:0007669"/>
    <property type="project" value="InterPro"/>
</dbReference>
<dbReference type="SUPFAM" id="SSF56281">
    <property type="entry name" value="Metallo-hydrolase/oxidoreductase"/>
    <property type="match status" value="1"/>
</dbReference>
<organism evidence="3 4">
    <name type="scientific">Effrenium voratum</name>
    <dbReference type="NCBI Taxonomy" id="2562239"/>
    <lineage>
        <taxon>Eukaryota</taxon>
        <taxon>Sar</taxon>
        <taxon>Alveolata</taxon>
        <taxon>Dinophyceae</taxon>
        <taxon>Suessiales</taxon>
        <taxon>Symbiodiniaceae</taxon>
        <taxon>Effrenium</taxon>
    </lineage>
</organism>
<dbReference type="InterPro" id="IPR036866">
    <property type="entry name" value="RibonucZ/Hydroxyglut_hydro"/>
</dbReference>
<evidence type="ECO:0000259" key="2">
    <source>
        <dbReference type="SMART" id="SM00849"/>
    </source>
</evidence>
<dbReference type="GO" id="GO:0046872">
    <property type="term" value="F:metal ion binding"/>
    <property type="evidence" value="ECO:0007669"/>
    <property type="project" value="UniProtKB-KW"/>
</dbReference>
<accession>A0AA36NFD6</accession>
<dbReference type="CDD" id="cd07724">
    <property type="entry name" value="POD-like_MBL-fold"/>
    <property type="match status" value="1"/>
</dbReference>
<evidence type="ECO:0000256" key="1">
    <source>
        <dbReference type="ARBA" id="ARBA00022723"/>
    </source>
</evidence>
<feature type="domain" description="Metallo-beta-lactamase" evidence="2">
    <location>
        <begin position="191"/>
        <end position="352"/>
    </location>
</feature>
<dbReference type="EMBL" id="CAUJNA010003358">
    <property type="protein sequence ID" value="CAJ1400088.1"/>
    <property type="molecule type" value="Genomic_DNA"/>
</dbReference>
<dbReference type="GO" id="GO:0070813">
    <property type="term" value="P:hydrogen sulfide metabolic process"/>
    <property type="evidence" value="ECO:0007669"/>
    <property type="project" value="TreeGrafter"/>
</dbReference>
<keyword evidence="1" id="KW-0479">Metal-binding</keyword>
<keyword evidence="4" id="KW-1185">Reference proteome</keyword>
<sequence>MGCSSSAQMMPMKSVKPLAGLAAMEQQHPVRLPCLPGDVLVSGNLPRDVVDKLAGYCKGWLYIEPEQDRWFMPECIRDRGSNLKLVPFKPGKDSSIGAMHKMFAAITKMPRPLMIQCSSANRAAVALLLWMALRYGYSKASVNQLLHDLEFYTVRSETKQWLENQLPEVGKVEPLIARSPEVIQLYDDDTTRLTYVIACQVTLQALLIDPVERKVDRDLALLRSMGLSLKYVLNTHAHAEYGTTSSLLRQTQPGLCTVISQASGADADVQVSHGQRINLGLLQLEVRETPGHTPGCVTYVLRTRTATFAFTGNSLLIRGCGQTDQGDARQLYRSVHQQIFTLPGDAIVCPGCDSKGRSVSTVEEERRFNRRLTKNEEDFVDRMEKRHFSSPQLAVGHALSDEMPCPPVHKKRSLSCPDFTTGAATLAFDMQEMLAEAVQEQCTDAVQEEFSEIHISSV</sequence>
<comment type="caution">
    <text evidence="3">The sequence shown here is derived from an EMBL/GenBank/DDBJ whole genome shotgun (WGS) entry which is preliminary data.</text>
</comment>
<dbReference type="InterPro" id="IPR051682">
    <property type="entry name" value="Mito_Persulfide_Diox"/>
</dbReference>